<evidence type="ECO:0000313" key="2">
    <source>
        <dbReference type="Proteomes" id="UP000290288"/>
    </source>
</evidence>
<proteinExistence type="predicted"/>
<reference evidence="1 2" key="1">
    <citation type="submission" date="2019-01" db="EMBL/GenBank/DDBJ databases">
        <title>Draft genome sequence of Psathyrella aberdarensis IHI B618.</title>
        <authorList>
            <person name="Buettner E."/>
            <person name="Kellner H."/>
        </authorList>
    </citation>
    <scope>NUCLEOTIDE SEQUENCE [LARGE SCALE GENOMIC DNA]</scope>
    <source>
        <strain evidence="1 2">IHI B618</strain>
    </source>
</reference>
<comment type="caution">
    <text evidence="1">The sequence shown here is derived from an EMBL/GenBank/DDBJ whole genome shotgun (WGS) entry which is preliminary data.</text>
</comment>
<name>A0A4Q2D3D5_9AGAR</name>
<dbReference type="AlphaFoldDB" id="A0A4Q2D3D5"/>
<accession>A0A4Q2D3D5</accession>
<sequence>MIADPFTLRIPARYRGPRPLKFFLHQIKVKKSIEEKRQDTAIFLGLECPEL</sequence>
<evidence type="ECO:0000313" key="1">
    <source>
        <dbReference type="EMBL" id="RXW13800.1"/>
    </source>
</evidence>
<organism evidence="1 2">
    <name type="scientific">Candolleomyces aberdarensis</name>
    <dbReference type="NCBI Taxonomy" id="2316362"/>
    <lineage>
        <taxon>Eukaryota</taxon>
        <taxon>Fungi</taxon>
        <taxon>Dikarya</taxon>
        <taxon>Basidiomycota</taxon>
        <taxon>Agaricomycotina</taxon>
        <taxon>Agaricomycetes</taxon>
        <taxon>Agaricomycetidae</taxon>
        <taxon>Agaricales</taxon>
        <taxon>Agaricineae</taxon>
        <taxon>Psathyrellaceae</taxon>
        <taxon>Candolleomyces</taxon>
    </lineage>
</organism>
<protein>
    <submittedName>
        <fullName evidence="1">Uncharacterized protein</fullName>
    </submittedName>
</protein>
<dbReference type="Proteomes" id="UP000290288">
    <property type="component" value="Unassembled WGS sequence"/>
</dbReference>
<dbReference type="EMBL" id="SDEE01000828">
    <property type="protein sequence ID" value="RXW13800.1"/>
    <property type="molecule type" value="Genomic_DNA"/>
</dbReference>
<gene>
    <name evidence="1" type="ORF">EST38_g12054</name>
</gene>
<keyword evidence="2" id="KW-1185">Reference proteome</keyword>